<dbReference type="Gene3D" id="3.30.200.20">
    <property type="entry name" value="Phosphorylase Kinase, domain 1"/>
    <property type="match status" value="1"/>
</dbReference>
<dbReference type="InterPro" id="IPR051131">
    <property type="entry name" value="NEK_Ser/Thr_kinase_NIMA"/>
</dbReference>
<dbReference type="STRING" id="2903.R1F7V4"/>
<evidence type="ECO:0000256" key="2">
    <source>
        <dbReference type="ARBA" id="ARBA00022527"/>
    </source>
</evidence>
<dbReference type="HOGENOM" id="CLU_2597436_0_0_1"/>
<dbReference type="PANTHER" id="PTHR44899">
    <property type="entry name" value="CAMK FAMILY PROTEIN KINASE"/>
    <property type="match status" value="1"/>
</dbReference>
<dbReference type="PROSITE" id="PS00107">
    <property type="entry name" value="PROTEIN_KINASE_ATP"/>
    <property type="match status" value="1"/>
</dbReference>
<dbReference type="eggNOG" id="KOG0595">
    <property type="taxonomic scope" value="Eukaryota"/>
</dbReference>
<evidence type="ECO:0000256" key="4">
    <source>
        <dbReference type="ARBA" id="ARBA00022741"/>
    </source>
</evidence>
<dbReference type="PaxDb" id="2903-EOD31441"/>
<keyword evidence="2" id="KW-0723">Serine/threonine-protein kinase</keyword>
<keyword evidence="3" id="KW-0808">Transferase</keyword>
<accession>A0A0D3K6Q6</accession>
<feature type="domain" description="Protein kinase" evidence="10">
    <location>
        <begin position="1"/>
        <end position="80"/>
    </location>
</feature>
<dbReference type="GeneID" id="17276756"/>
<evidence type="ECO:0000313" key="12">
    <source>
        <dbReference type="Proteomes" id="UP000013827"/>
    </source>
</evidence>
<keyword evidence="5" id="KW-0418">Kinase</keyword>
<dbReference type="SUPFAM" id="SSF56112">
    <property type="entry name" value="Protein kinase-like (PK-like)"/>
    <property type="match status" value="1"/>
</dbReference>
<sequence>LGSGSSGKVWRVRRRSNGDALALKEICGFDDQQELTQRTVLSEVRLLASIRHDNVVGYLESFIEAGSLHIVMELCDGGDL</sequence>
<reference evidence="11" key="2">
    <citation type="submission" date="2024-10" db="UniProtKB">
        <authorList>
            <consortium name="EnsemblProtists"/>
        </authorList>
    </citation>
    <scope>IDENTIFICATION</scope>
</reference>
<evidence type="ECO:0000256" key="8">
    <source>
        <dbReference type="ARBA" id="ARBA00048679"/>
    </source>
</evidence>
<name>A0A0D3K6Q6_EMIH1</name>
<dbReference type="PANTHER" id="PTHR44899:SF3">
    <property type="entry name" value="SERINE_THREONINE-PROTEIN KINASE NEK1"/>
    <property type="match status" value="1"/>
</dbReference>
<comment type="catalytic activity">
    <reaction evidence="8">
        <text>L-seryl-[protein] + ATP = O-phospho-L-seryl-[protein] + ADP + H(+)</text>
        <dbReference type="Rhea" id="RHEA:17989"/>
        <dbReference type="Rhea" id="RHEA-COMP:9863"/>
        <dbReference type="Rhea" id="RHEA-COMP:11604"/>
        <dbReference type="ChEBI" id="CHEBI:15378"/>
        <dbReference type="ChEBI" id="CHEBI:29999"/>
        <dbReference type="ChEBI" id="CHEBI:30616"/>
        <dbReference type="ChEBI" id="CHEBI:83421"/>
        <dbReference type="ChEBI" id="CHEBI:456216"/>
        <dbReference type="EC" id="2.7.11.1"/>
    </reaction>
</comment>
<reference evidence="12" key="1">
    <citation type="journal article" date="2013" name="Nature">
        <title>Pan genome of the phytoplankton Emiliania underpins its global distribution.</title>
        <authorList>
            <person name="Read B.A."/>
            <person name="Kegel J."/>
            <person name="Klute M.J."/>
            <person name="Kuo A."/>
            <person name="Lefebvre S.C."/>
            <person name="Maumus F."/>
            <person name="Mayer C."/>
            <person name="Miller J."/>
            <person name="Monier A."/>
            <person name="Salamov A."/>
            <person name="Young J."/>
            <person name="Aguilar M."/>
            <person name="Claverie J.M."/>
            <person name="Frickenhaus S."/>
            <person name="Gonzalez K."/>
            <person name="Herman E.K."/>
            <person name="Lin Y.C."/>
            <person name="Napier J."/>
            <person name="Ogata H."/>
            <person name="Sarno A.F."/>
            <person name="Shmutz J."/>
            <person name="Schroeder D."/>
            <person name="de Vargas C."/>
            <person name="Verret F."/>
            <person name="von Dassow P."/>
            <person name="Valentin K."/>
            <person name="Van de Peer Y."/>
            <person name="Wheeler G."/>
            <person name="Dacks J.B."/>
            <person name="Delwiche C.F."/>
            <person name="Dyhrman S.T."/>
            <person name="Glockner G."/>
            <person name="John U."/>
            <person name="Richards T."/>
            <person name="Worden A.Z."/>
            <person name="Zhang X."/>
            <person name="Grigoriev I.V."/>
            <person name="Allen A.E."/>
            <person name="Bidle K."/>
            <person name="Borodovsky M."/>
            <person name="Bowler C."/>
            <person name="Brownlee C."/>
            <person name="Cock J.M."/>
            <person name="Elias M."/>
            <person name="Gladyshev V.N."/>
            <person name="Groth M."/>
            <person name="Guda C."/>
            <person name="Hadaegh A."/>
            <person name="Iglesias-Rodriguez M.D."/>
            <person name="Jenkins J."/>
            <person name="Jones B.M."/>
            <person name="Lawson T."/>
            <person name="Leese F."/>
            <person name="Lindquist E."/>
            <person name="Lobanov A."/>
            <person name="Lomsadze A."/>
            <person name="Malik S.B."/>
            <person name="Marsh M.E."/>
            <person name="Mackinder L."/>
            <person name="Mock T."/>
            <person name="Mueller-Roeber B."/>
            <person name="Pagarete A."/>
            <person name="Parker M."/>
            <person name="Probert I."/>
            <person name="Quesneville H."/>
            <person name="Raines C."/>
            <person name="Rensing S.A."/>
            <person name="Riano-Pachon D.M."/>
            <person name="Richier S."/>
            <person name="Rokitta S."/>
            <person name="Shiraiwa Y."/>
            <person name="Soanes D.M."/>
            <person name="van der Giezen M."/>
            <person name="Wahlund T.M."/>
            <person name="Williams B."/>
            <person name="Wilson W."/>
            <person name="Wolfe G."/>
            <person name="Wurch L.L."/>
        </authorList>
    </citation>
    <scope>NUCLEOTIDE SEQUENCE</scope>
</reference>
<dbReference type="GO" id="GO:0005524">
    <property type="term" value="F:ATP binding"/>
    <property type="evidence" value="ECO:0007669"/>
    <property type="project" value="UniProtKB-UniRule"/>
</dbReference>
<evidence type="ECO:0000313" key="11">
    <source>
        <dbReference type="EnsemblProtists" id="EOD31441"/>
    </source>
</evidence>
<evidence type="ECO:0000256" key="7">
    <source>
        <dbReference type="ARBA" id="ARBA00047899"/>
    </source>
</evidence>
<dbReference type="KEGG" id="ehx:EMIHUDRAFT_49152"/>
<dbReference type="EC" id="2.7.11.1" evidence="1"/>
<evidence type="ECO:0000256" key="3">
    <source>
        <dbReference type="ARBA" id="ARBA00022679"/>
    </source>
</evidence>
<keyword evidence="4 9" id="KW-0547">Nucleotide-binding</keyword>
<evidence type="ECO:0000259" key="10">
    <source>
        <dbReference type="PROSITE" id="PS50011"/>
    </source>
</evidence>
<feature type="binding site" evidence="9">
    <location>
        <position position="24"/>
    </location>
    <ligand>
        <name>ATP</name>
        <dbReference type="ChEBI" id="CHEBI:30616"/>
    </ligand>
</feature>
<protein>
    <recommendedName>
        <fullName evidence="1">non-specific serine/threonine protein kinase</fullName>
        <ecNumber evidence="1">2.7.11.1</ecNumber>
    </recommendedName>
</protein>
<keyword evidence="6 9" id="KW-0067">ATP-binding</keyword>
<dbReference type="PROSITE" id="PS50011">
    <property type="entry name" value="PROTEIN_KINASE_DOM"/>
    <property type="match status" value="1"/>
</dbReference>
<evidence type="ECO:0000256" key="5">
    <source>
        <dbReference type="ARBA" id="ARBA00022777"/>
    </source>
</evidence>
<keyword evidence="12" id="KW-1185">Reference proteome</keyword>
<dbReference type="GO" id="GO:0004674">
    <property type="term" value="F:protein serine/threonine kinase activity"/>
    <property type="evidence" value="ECO:0007669"/>
    <property type="project" value="UniProtKB-KW"/>
</dbReference>
<dbReference type="InterPro" id="IPR000719">
    <property type="entry name" value="Prot_kinase_dom"/>
</dbReference>
<proteinExistence type="predicted"/>
<organism evidence="11 12">
    <name type="scientific">Emiliania huxleyi (strain CCMP1516)</name>
    <dbReference type="NCBI Taxonomy" id="280463"/>
    <lineage>
        <taxon>Eukaryota</taxon>
        <taxon>Haptista</taxon>
        <taxon>Haptophyta</taxon>
        <taxon>Prymnesiophyceae</taxon>
        <taxon>Isochrysidales</taxon>
        <taxon>Noelaerhabdaceae</taxon>
        <taxon>Emiliania</taxon>
    </lineage>
</organism>
<dbReference type="RefSeq" id="XP_005783870.1">
    <property type="nucleotide sequence ID" value="XM_005783813.1"/>
</dbReference>
<dbReference type="AlphaFoldDB" id="A0A0D3K6Q6"/>
<dbReference type="Proteomes" id="UP000013827">
    <property type="component" value="Unassembled WGS sequence"/>
</dbReference>
<dbReference type="Gene3D" id="1.10.510.10">
    <property type="entry name" value="Transferase(Phosphotransferase) domain 1"/>
    <property type="match status" value="1"/>
</dbReference>
<evidence type="ECO:0000256" key="6">
    <source>
        <dbReference type="ARBA" id="ARBA00022840"/>
    </source>
</evidence>
<evidence type="ECO:0000256" key="9">
    <source>
        <dbReference type="PROSITE-ProRule" id="PRU10141"/>
    </source>
</evidence>
<dbReference type="InterPro" id="IPR011009">
    <property type="entry name" value="Kinase-like_dom_sf"/>
</dbReference>
<dbReference type="InterPro" id="IPR017441">
    <property type="entry name" value="Protein_kinase_ATP_BS"/>
</dbReference>
<evidence type="ECO:0000256" key="1">
    <source>
        <dbReference type="ARBA" id="ARBA00012513"/>
    </source>
</evidence>
<dbReference type="EnsemblProtists" id="EOD31441">
    <property type="protein sequence ID" value="EOD31441"/>
    <property type="gene ID" value="EMIHUDRAFT_49152"/>
</dbReference>
<dbReference type="Pfam" id="PF00069">
    <property type="entry name" value="Pkinase"/>
    <property type="match status" value="1"/>
</dbReference>
<comment type="catalytic activity">
    <reaction evidence="7">
        <text>L-threonyl-[protein] + ATP = O-phospho-L-threonyl-[protein] + ADP + H(+)</text>
        <dbReference type="Rhea" id="RHEA:46608"/>
        <dbReference type="Rhea" id="RHEA-COMP:11060"/>
        <dbReference type="Rhea" id="RHEA-COMP:11605"/>
        <dbReference type="ChEBI" id="CHEBI:15378"/>
        <dbReference type="ChEBI" id="CHEBI:30013"/>
        <dbReference type="ChEBI" id="CHEBI:30616"/>
        <dbReference type="ChEBI" id="CHEBI:61977"/>
        <dbReference type="ChEBI" id="CHEBI:456216"/>
        <dbReference type="EC" id="2.7.11.1"/>
    </reaction>
</comment>